<feature type="binding site" evidence="1">
    <location>
        <position position="39"/>
    </location>
    <ligand>
        <name>Zn(2+)</name>
        <dbReference type="ChEBI" id="CHEBI:29105"/>
    </ligand>
</feature>
<dbReference type="HAMAP" id="MF_01483">
    <property type="entry name" value="RbpA"/>
    <property type="match status" value="1"/>
</dbReference>
<keyword evidence="1" id="KW-0862">Zinc</keyword>
<keyword evidence="1" id="KW-0479">Metal-binding</keyword>
<dbReference type="InterPro" id="IPR038638">
    <property type="entry name" value="RbpA_sf"/>
</dbReference>
<dbReference type="Proteomes" id="UP001595685">
    <property type="component" value="Unassembled WGS sequence"/>
</dbReference>
<organism evidence="3 4">
    <name type="scientific">Aquipuribacter hungaricus</name>
    <dbReference type="NCBI Taxonomy" id="545624"/>
    <lineage>
        <taxon>Bacteria</taxon>
        <taxon>Bacillati</taxon>
        <taxon>Actinomycetota</taxon>
        <taxon>Actinomycetes</taxon>
        <taxon>Micrococcales</taxon>
        <taxon>Intrasporangiaceae</taxon>
        <taxon>Aquipuribacter</taxon>
    </lineage>
</organism>
<dbReference type="EMBL" id="JBHRWW010000002">
    <property type="protein sequence ID" value="MFC3687673.1"/>
    <property type="molecule type" value="Genomic_DNA"/>
</dbReference>
<feature type="binding site" evidence="1">
    <location>
        <position position="59"/>
    </location>
    <ligand>
        <name>Zn(2+)</name>
        <dbReference type="ChEBI" id="CHEBI:29105"/>
    </ligand>
</feature>
<feature type="binding site" evidence="1">
    <location>
        <position position="57"/>
    </location>
    <ligand>
        <name>Zn(2+)</name>
        <dbReference type="ChEBI" id="CHEBI:29105"/>
    </ligand>
</feature>
<dbReference type="Gene3D" id="2.20.28.270">
    <property type="entry name" value="RNA polymerase-binding protein A"/>
    <property type="match status" value="1"/>
</dbReference>
<keyword evidence="4" id="KW-1185">Reference proteome</keyword>
<evidence type="ECO:0000256" key="2">
    <source>
        <dbReference type="SAM" id="MobiDB-lite"/>
    </source>
</evidence>
<dbReference type="InterPro" id="IPR025182">
    <property type="entry name" value="RNApol-bd_RbpA"/>
</dbReference>
<keyword evidence="1" id="KW-0804">Transcription</keyword>
<dbReference type="Pfam" id="PF13397">
    <property type="entry name" value="RbpA"/>
    <property type="match status" value="1"/>
</dbReference>
<name>A0ABV7WGM0_9MICO</name>
<evidence type="ECO:0000313" key="4">
    <source>
        <dbReference type="Proteomes" id="UP001595685"/>
    </source>
</evidence>
<comment type="similarity">
    <text evidence="1">Belongs to the RNA polymerase-binding protein RbpA family.</text>
</comment>
<comment type="subunit">
    <text evidence="1">Forms a complex with the RNAP catalytic core and with free principal sigma factors.</text>
</comment>
<evidence type="ECO:0000256" key="1">
    <source>
        <dbReference type="HAMAP-Rule" id="MF_01483"/>
    </source>
</evidence>
<evidence type="ECO:0000313" key="3">
    <source>
        <dbReference type="EMBL" id="MFC3687673.1"/>
    </source>
</evidence>
<dbReference type="RefSeq" id="WP_340292025.1">
    <property type="nucleotide sequence ID" value="NZ_JBBEOI010000057.1"/>
</dbReference>
<sequence>MAERSSLRGSRLGGVSMESDTGVEAAPRRPATYICPNGHTVVVPFSVEAEVPALWECRCGAEALLRDASRPEPKPTRPQRTHWDMLLERRTIAELEVLLEERLSLLRDGKLPRSA</sequence>
<proteinExistence type="inferred from homology"/>
<comment type="cofactor">
    <cofactor evidence="1">
        <name>Zn(2+)</name>
        <dbReference type="ChEBI" id="CHEBI:29105"/>
    </cofactor>
    <text evidence="1">Bind 1 Zn(2+) per subunit.</text>
</comment>
<feature type="region of interest" description="Disordered" evidence="2">
    <location>
        <begin position="1"/>
        <end position="27"/>
    </location>
</feature>
<comment type="caution">
    <text evidence="3">The sequence shown here is derived from an EMBL/GenBank/DDBJ whole genome shotgun (WGS) entry which is preliminary data.</text>
</comment>
<accession>A0ABV7WGM0</accession>
<feature type="binding site" evidence="1">
    <location>
        <position position="35"/>
    </location>
    <ligand>
        <name>Zn(2+)</name>
        <dbReference type="ChEBI" id="CHEBI:29105"/>
    </ligand>
</feature>
<reference evidence="4" key="1">
    <citation type="journal article" date="2019" name="Int. J. Syst. Evol. Microbiol.">
        <title>The Global Catalogue of Microorganisms (GCM) 10K type strain sequencing project: providing services to taxonomists for standard genome sequencing and annotation.</title>
        <authorList>
            <consortium name="The Broad Institute Genomics Platform"/>
            <consortium name="The Broad Institute Genome Sequencing Center for Infectious Disease"/>
            <person name="Wu L."/>
            <person name="Ma J."/>
        </authorList>
    </citation>
    <scope>NUCLEOTIDE SEQUENCE [LARGE SCALE GENOMIC DNA]</scope>
    <source>
        <strain evidence="4">NCAIM B.02333</strain>
    </source>
</reference>
<comment type="function">
    <text evidence="1">Binds to RNA polymerase (RNAP), stimulating transcription from principal, but not alternative sigma factor promoters.</text>
</comment>
<keyword evidence="1" id="KW-0805">Transcription regulation</keyword>
<protein>
    <recommendedName>
        <fullName evidence="1">RNA polymerase-binding protein RbpA</fullName>
    </recommendedName>
</protein>
<gene>
    <name evidence="1" type="primary">rbpA</name>
    <name evidence="3" type="ORF">ACFOLH_04890</name>
</gene>